<dbReference type="GO" id="GO:0003676">
    <property type="term" value="F:nucleic acid binding"/>
    <property type="evidence" value="ECO:0007669"/>
    <property type="project" value="InterPro"/>
</dbReference>
<sequence length="149" mass="16959">MTFDDRKCDLNALMMLYSAIETEIYLCAFVPLAVGSVLQAEAWTVLEALKWCQRMRYERVQIETDSEVLCKALKKSTSASYLEEISRFIAILQATVVHCYREINTVAHLLSREALQSGTHTVFSSPSELSRLVFTQLFLDVVLTPAIRF</sequence>
<dbReference type="InterPro" id="IPR002156">
    <property type="entry name" value="RNaseH_domain"/>
</dbReference>
<name>A0A9P0ZD00_CUSEU</name>
<dbReference type="PANTHER" id="PTHR47723">
    <property type="entry name" value="OS05G0353850 PROTEIN"/>
    <property type="match status" value="1"/>
</dbReference>
<comment type="caution">
    <text evidence="2">The sequence shown here is derived from an EMBL/GenBank/DDBJ whole genome shotgun (WGS) entry which is preliminary data.</text>
</comment>
<protein>
    <recommendedName>
        <fullName evidence="1">RNase H type-1 domain-containing protein</fullName>
    </recommendedName>
</protein>
<dbReference type="InterPro" id="IPR053151">
    <property type="entry name" value="RNase_H-like"/>
</dbReference>
<gene>
    <name evidence="2" type="ORF">CEURO_LOCUS14188</name>
</gene>
<organism evidence="2 3">
    <name type="scientific">Cuscuta europaea</name>
    <name type="common">European dodder</name>
    <dbReference type="NCBI Taxonomy" id="41803"/>
    <lineage>
        <taxon>Eukaryota</taxon>
        <taxon>Viridiplantae</taxon>
        <taxon>Streptophyta</taxon>
        <taxon>Embryophyta</taxon>
        <taxon>Tracheophyta</taxon>
        <taxon>Spermatophyta</taxon>
        <taxon>Magnoliopsida</taxon>
        <taxon>eudicotyledons</taxon>
        <taxon>Gunneridae</taxon>
        <taxon>Pentapetalae</taxon>
        <taxon>asterids</taxon>
        <taxon>lamiids</taxon>
        <taxon>Solanales</taxon>
        <taxon>Convolvulaceae</taxon>
        <taxon>Cuscuteae</taxon>
        <taxon>Cuscuta</taxon>
        <taxon>Cuscuta subgen. Cuscuta</taxon>
    </lineage>
</organism>
<feature type="domain" description="RNase H type-1" evidence="1">
    <location>
        <begin position="34"/>
        <end position="114"/>
    </location>
</feature>
<dbReference type="InterPro" id="IPR012337">
    <property type="entry name" value="RNaseH-like_sf"/>
</dbReference>
<dbReference type="Gene3D" id="3.30.420.10">
    <property type="entry name" value="Ribonuclease H-like superfamily/Ribonuclease H"/>
    <property type="match status" value="1"/>
</dbReference>
<dbReference type="InterPro" id="IPR044730">
    <property type="entry name" value="RNase_H-like_dom_plant"/>
</dbReference>
<dbReference type="SUPFAM" id="SSF53098">
    <property type="entry name" value="Ribonuclease H-like"/>
    <property type="match status" value="1"/>
</dbReference>
<dbReference type="OrthoDB" id="1270183at2759"/>
<keyword evidence="3" id="KW-1185">Reference proteome</keyword>
<dbReference type="CDD" id="cd06222">
    <property type="entry name" value="RNase_H_like"/>
    <property type="match status" value="1"/>
</dbReference>
<dbReference type="InterPro" id="IPR036397">
    <property type="entry name" value="RNaseH_sf"/>
</dbReference>
<dbReference type="GO" id="GO:0004523">
    <property type="term" value="F:RNA-DNA hybrid ribonuclease activity"/>
    <property type="evidence" value="ECO:0007669"/>
    <property type="project" value="InterPro"/>
</dbReference>
<evidence type="ECO:0000313" key="2">
    <source>
        <dbReference type="EMBL" id="CAH9098196.1"/>
    </source>
</evidence>
<dbReference type="AlphaFoldDB" id="A0A9P0ZD00"/>
<dbReference type="EMBL" id="CAMAPE010000035">
    <property type="protein sequence ID" value="CAH9098196.1"/>
    <property type="molecule type" value="Genomic_DNA"/>
</dbReference>
<dbReference type="PANTHER" id="PTHR47723:SF19">
    <property type="entry name" value="POLYNUCLEOTIDYL TRANSFERASE, RIBONUCLEASE H-LIKE SUPERFAMILY PROTEIN"/>
    <property type="match status" value="1"/>
</dbReference>
<evidence type="ECO:0000259" key="1">
    <source>
        <dbReference type="Pfam" id="PF13456"/>
    </source>
</evidence>
<dbReference type="Proteomes" id="UP001152484">
    <property type="component" value="Unassembled WGS sequence"/>
</dbReference>
<accession>A0A9P0ZD00</accession>
<reference evidence="2" key="1">
    <citation type="submission" date="2022-07" db="EMBL/GenBank/DDBJ databases">
        <authorList>
            <person name="Macas J."/>
            <person name="Novak P."/>
            <person name="Neumann P."/>
        </authorList>
    </citation>
    <scope>NUCLEOTIDE SEQUENCE</scope>
</reference>
<evidence type="ECO:0000313" key="3">
    <source>
        <dbReference type="Proteomes" id="UP001152484"/>
    </source>
</evidence>
<dbReference type="Pfam" id="PF13456">
    <property type="entry name" value="RVT_3"/>
    <property type="match status" value="1"/>
</dbReference>
<proteinExistence type="predicted"/>